<dbReference type="InterPro" id="IPR056924">
    <property type="entry name" value="SH3_Tf2-1"/>
</dbReference>
<dbReference type="Pfam" id="PF24626">
    <property type="entry name" value="SH3_Tf2-1"/>
    <property type="match status" value="1"/>
</dbReference>
<feature type="region of interest" description="Disordered" evidence="1">
    <location>
        <begin position="48"/>
        <end position="77"/>
    </location>
</feature>
<feature type="domain" description="Tf2-1-like SH3-like" evidence="2">
    <location>
        <begin position="200"/>
        <end position="243"/>
    </location>
</feature>
<dbReference type="Proteomes" id="UP000233551">
    <property type="component" value="Unassembled WGS sequence"/>
</dbReference>
<sequence>MPLKRRDCVDNVLDRDNLQHLEQRLEQIVDQRMDRTIEQLTQRMTALMGNQNRRNPNPNPNPNPIPDQDESGEDSEGENYFADIPLAAETTIPTAVAPIVAEFIEVFPDELPDGLPHLRDNWHRIDLEPGAALPNRPHYRMSPGEREELKRQVEELLAKGHVRESLSPCAVPALLTLKKDGSGRMCVVHVWYMSLRSFNLRIEYNKLSTRKIELVEFIEKINPNPYRLKLPSHICTANVFNVKPPIPYVGDGLDDDDSKTYFLHPRENDAAEKVANRYLEKNRF</sequence>
<dbReference type="EMBL" id="PGOL01000820">
    <property type="protein sequence ID" value="PKI64417.1"/>
    <property type="molecule type" value="Genomic_DNA"/>
</dbReference>
<protein>
    <recommendedName>
        <fullName evidence="2">Tf2-1-like SH3-like domain-containing protein</fullName>
    </recommendedName>
</protein>
<proteinExistence type="predicted"/>
<dbReference type="InterPro" id="IPR043502">
    <property type="entry name" value="DNA/RNA_pol_sf"/>
</dbReference>
<evidence type="ECO:0000256" key="1">
    <source>
        <dbReference type="SAM" id="MobiDB-lite"/>
    </source>
</evidence>
<reference evidence="3 4" key="1">
    <citation type="submission" date="2017-11" db="EMBL/GenBank/DDBJ databases">
        <title>De-novo sequencing of pomegranate (Punica granatum L.) genome.</title>
        <authorList>
            <person name="Akparov Z."/>
            <person name="Amiraslanov A."/>
            <person name="Hajiyeva S."/>
            <person name="Abbasov M."/>
            <person name="Kaur K."/>
            <person name="Hamwieh A."/>
            <person name="Solovyev V."/>
            <person name="Salamov A."/>
            <person name="Braich B."/>
            <person name="Kosarev P."/>
            <person name="Mahmoud A."/>
            <person name="Hajiyev E."/>
            <person name="Babayeva S."/>
            <person name="Izzatullayeva V."/>
            <person name="Mammadov A."/>
            <person name="Mammadov A."/>
            <person name="Sharifova S."/>
            <person name="Ojaghi J."/>
            <person name="Eynullazada K."/>
            <person name="Bayramov B."/>
            <person name="Abdulazimova A."/>
            <person name="Shahmuradov I."/>
        </authorList>
    </citation>
    <scope>NUCLEOTIDE SEQUENCE [LARGE SCALE GENOMIC DNA]</scope>
    <source>
        <strain evidence="4">cv. AG2017</strain>
        <tissue evidence="3">Leaf</tissue>
    </source>
</reference>
<name>A0A2I0K7A0_PUNGR</name>
<dbReference type="STRING" id="22663.A0A2I0K7A0"/>
<dbReference type="SUPFAM" id="SSF56672">
    <property type="entry name" value="DNA/RNA polymerases"/>
    <property type="match status" value="1"/>
</dbReference>
<feature type="compositionally biased region" description="Acidic residues" evidence="1">
    <location>
        <begin position="67"/>
        <end position="77"/>
    </location>
</feature>
<accession>A0A2I0K7A0</accession>
<evidence type="ECO:0000313" key="4">
    <source>
        <dbReference type="Proteomes" id="UP000233551"/>
    </source>
</evidence>
<organism evidence="3 4">
    <name type="scientific">Punica granatum</name>
    <name type="common">Pomegranate</name>
    <dbReference type="NCBI Taxonomy" id="22663"/>
    <lineage>
        <taxon>Eukaryota</taxon>
        <taxon>Viridiplantae</taxon>
        <taxon>Streptophyta</taxon>
        <taxon>Embryophyta</taxon>
        <taxon>Tracheophyta</taxon>
        <taxon>Spermatophyta</taxon>
        <taxon>Magnoliopsida</taxon>
        <taxon>eudicotyledons</taxon>
        <taxon>Gunneridae</taxon>
        <taxon>Pentapetalae</taxon>
        <taxon>rosids</taxon>
        <taxon>malvids</taxon>
        <taxon>Myrtales</taxon>
        <taxon>Lythraceae</taxon>
        <taxon>Punica</taxon>
    </lineage>
</organism>
<comment type="caution">
    <text evidence="3">The sequence shown here is derived from an EMBL/GenBank/DDBJ whole genome shotgun (WGS) entry which is preliminary data.</text>
</comment>
<dbReference type="AlphaFoldDB" id="A0A2I0K7A0"/>
<evidence type="ECO:0000313" key="3">
    <source>
        <dbReference type="EMBL" id="PKI64417.1"/>
    </source>
</evidence>
<dbReference type="PANTHER" id="PTHR35046">
    <property type="entry name" value="ZINC KNUCKLE (CCHC-TYPE) FAMILY PROTEIN"/>
    <property type="match status" value="1"/>
</dbReference>
<evidence type="ECO:0000259" key="2">
    <source>
        <dbReference type="Pfam" id="PF24626"/>
    </source>
</evidence>
<keyword evidence="4" id="KW-1185">Reference proteome</keyword>
<gene>
    <name evidence="3" type="ORF">CRG98_015202</name>
</gene>
<dbReference type="PANTHER" id="PTHR35046:SF18">
    <property type="entry name" value="RNA-DIRECTED DNA POLYMERASE"/>
    <property type="match status" value="1"/>
</dbReference>
<dbReference type="Gene3D" id="3.10.10.10">
    <property type="entry name" value="HIV Type 1 Reverse Transcriptase, subunit A, domain 1"/>
    <property type="match status" value="1"/>
</dbReference>